<comment type="subcellular location">
    <subcellularLocation>
        <location evidence="1">Membrane</location>
        <topology evidence="1">Multi-pass membrane protein</topology>
    </subcellularLocation>
</comment>
<dbReference type="PANTHER" id="PTHR12778">
    <property type="entry name" value="SOLUTE CARRIER FAMILY 33 ACETYL-COA TRANSPORTER -RELATED"/>
    <property type="match status" value="1"/>
</dbReference>
<feature type="transmembrane region" description="Helical" evidence="6">
    <location>
        <begin position="153"/>
        <end position="170"/>
    </location>
</feature>
<evidence type="ECO:0000256" key="2">
    <source>
        <dbReference type="ARBA" id="ARBA00022448"/>
    </source>
</evidence>
<dbReference type="InterPro" id="IPR020846">
    <property type="entry name" value="MFS_dom"/>
</dbReference>
<keyword evidence="5 6" id="KW-0472">Membrane</keyword>
<gene>
    <name evidence="8" type="ORF">HMPREF1056_01908</name>
</gene>
<dbReference type="Gene3D" id="1.20.1250.20">
    <property type="entry name" value="MFS general substrate transporter like domains"/>
    <property type="match status" value="2"/>
</dbReference>
<dbReference type="PATRIC" id="fig|997883.3.peg.2000"/>
<feature type="transmembrane region" description="Helical" evidence="6">
    <location>
        <begin position="293"/>
        <end position="313"/>
    </location>
</feature>
<reference evidence="8 9" key="1">
    <citation type="submission" date="2012-02" db="EMBL/GenBank/DDBJ databases">
        <title>The Genome Sequence of Bacteroides fragilis CL07T12C05.</title>
        <authorList>
            <consortium name="The Broad Institute Genome Sequencing Platform"/>
            <person name="Earl A."/>
            <person name="Ward D."/>
            <person name="Feldgarden M."/>
            <person name="Gevers D."/>
            <person name="Zitomersky N.L."/>
            <person name="Coyne M.J."/>
            <person name="Comstock L.E."/>
            <person name="Young S.K."/>
            <person name="Zeng Q."/>
            <person name="Gargeya S."/>
            <person name="Fitzgerald M."/>
            <person name="Haas B."/>
            <person name="Abouelleil A."/>
            <person name="Alvarado L."/>
            <person name="Arachchi H.M."/>
            <person name="Berlin A."/>
            <person name="Chapman S.B."/>
            <person name="Gearin G."/>
            <person name="Goldberg J."/>
            <person name="Griggs A."/>
            <person name="Gujja S."/>
            <person name="Hansen M."/>
            <person name="Heiman D."/>
            <person name="Howarth C."/>
            <person name="Larimer J."/>
            <person name="Lui A."/>
            <person name="MacDonald P.J.P."/>
            <person name="McCowen C."/>
            <person name="Montmayeur A."/>
            <person name="Murphy C."/>
            <person name="Neiman D."/>
            <person name="Pearson M."/>
            <person name="Priest M."/>
            <person name="Roberts A."/>
            <person name="Saif S."/>
            <person name="Shea T."/>
            <person name="Sisk P."/>
            <person name="Stolte C."/>
            <person name="Sykes S."/>
            <person name="Wortman J."/>
            <person name="Nusbaum C."/>
            <person name="Birren B."/>
        </authorList>
    </citation>
    <scope>NUCLEOTIDE SEQUENCE [LARGE SCALE GENOMIC DNA]</scope>
    <source>
        <strain evidence="8 9">CL07T12C05</strain>
    </source>
</reference>
<feature type="transmembrane region" description="Helical" evidence="6">
    <location>
        <begin position="87"/>
        <end position="105"/>
    </location>
</feature>
<dbReference type="EMBL" id="AGXN01000012">
    <property type="protein sequence ID" value="EIY96020.1"/>
    <property type="molecule type" value="Genomic_DNA"/>
</dbReference>
<dbReference type="HOGENOM" id="CLU_029352_4_2_10"/>
<feature type="transmembrane region" description="Helical" evidence="6">
    <location>
        <begin position="262"/>
        <end position="281"/>
    </location>
</feature>
<keyword evidence="3 6" id="KW-0812">Transmembrane</keyword>
<evidence type="ECO:0000256" key="4">
    <source>
        <dbReference type="ARBA" id="ARBA00022989"/>
    </source>
</evidence>
<feature type="transmembrane region" description="Helical" evidence="6">
    <location>
        <begin position="111"/>
        <end position="132"/>
    </location>
</feature>
<dbReference type="GO" id="GO:0022857">
    <property type="term" value="F:transmembrane transporter activity"/>
    <property type="evidence" value="ECO:0007669"/>
    <property type="project" value="InterPro"/>
</dbReference>
<feature type="transmembrane region" description="Helical" evidence="6">
    <location>
        <begin position="319"/>
        <end position="338"/>
    </location>
</feature>
<dbReference type="Pfam" id="PF07690">
    <property type="entry name" value="MFS_1"/>
    <property type="match status" value="1"/>
</dbReference>
<sequence>MNHMRINKPSPLSRKTLNLSTFFCLYIAQAIPMSFFSTAIQVLMRQADYSLSSIALLQLIKLPWILKFLWAPLVDRHCITLKDYKRCIITSEIVYALLILLVGLLDIQTDLYLIIGLVFLSLIASATQDIATDTLAVLSFGKSDKSLVNSMQSMGSFGGTLIGTGILLLVLQHYGWHVVIPCLCVFVLLAIIPLLKNKHMRIIPKEPSKRAQFTDFIWFFARRNIWKQIGFLLLYYASIIGILSVLRSYLVDLGYSMKEIGIMIGIGGTGAAFASSFLAGLLVRKIGRYHSRILFAIFILLTTLYFMCISWTVPSFSMLCLGIVLLWSAYGMATIVVYTTSMDCVRKGCEGTDFTIQTVLTHLSGLLIAFLSGVVADRTGYHGLFIFEVILASISLIYIFYFFRKESQPIHS</sequence>
<feature type="transmembrane region" description="Helical" evidence="6">
    <location>
        <begin position="359"/>
        <end position="376"/>
    </location>
</feature>
<dbReference type="CDD" id="cd17485">
    <property type="entry name" value="MFS_MFSD3"/>
    <property type="match status" value="1"/>
</dbReference>
<proteinExistence type="predicted"/>
<dbReference type="RefSeq" id="WP_005787010.1">
    <property type="nucleotide sequence ID" value="NZ_JH724215.1"/>
</dbReference>
<dbReference type="AlphaFoldDB" id="A0A0E2AQ57"/>
<evidence type="ECO:0000256" key="5">
    <source>
        <dbReference type="ARBA" id="ARBA00023136"/>
    </source>
</evidence>
<dbReference type="InterPro" id="IPR036259">
    <property type="entry name" value="MFS_trans_sf"/>
</dbReference>
<organism evidence="8 9">
    <name type="scientific">Bacteroides fragilis CL07T12C05</name>
    <dbReference type="NCBI Taxonomy" id="997883"/>
    <lineage>
        <taxon>Bacteria</taxon>
        <taxon>Pseudomonadati</taxon>
        <taxon>Bacteroidota</taxon>
        <taxon>Bacteroidia</taxon>
        <taxon>Bacteroidales</taxon>
        <taxon>Bacteroidaceae</taxon>
        <taxon>Bacteroides</taxon>
    </lineage>
</organism>
<name>A0A0E2AQ57_BACFG</name>
<dbReference type="GO" id="GO:0016020">
    <property type="term" value="C:membrane"/>
    <property type="evidence" value="ECO:0007669"/>
    <property type="project" value="UniProtKB-SubCell"/>
</dbReference>
<dbReference type="PANTHER" id="PTHR12778:SF10">
    <property type="entry name" value="MAJOR FACILITATOR SUPERFAMILY DOMAIN-CONTAINING PROTEIN 3"/>
    <property type="match status" value="1"/>
</dbReference>
<dbReference type="InterPro" id="IPR011701">
    <property type="entry name" value="MFS"/>
</dbReference>
<feature type="domain" description="Major facilitator superfamily (MFS) profile" evidence="7">
    <location>
        <begin position="1"/>
        <end position="407"/>
    </location>
</feature>
<evidence type="ECO:0000313" key="8">
    <source>
        <dbReference type="EMBL" id="EIY96020.1"/>
    </source>
</evidence>
<evidence type="ECO:0000313" key="9">
    <source>
        <dbReference type="Proteomes" id="UP000003879"/>
    </source>
</evidence>
<evidence type="ECO:0000256" key="1">
    <source>
        <dbReference type="ARBA" id="ARBA00004141"/>
    </source>
</evidence>
<keyword evidence="4 6" id="KW-1133">Transmembrane helix</keyword>
<protein>
    <recommendedName>
        <fullName evidence="7">Major facilitator superfamily (MFS) profile domain-containing protein</fullName>
    </recommendedName>
</protein>
<feature type="transmembrane region" description="Helical" evidence="6">
    <location>
        <begin position="49"/>
        <end position="66"/>
    </location>
</feature>
<dbReference type="SUPFAM" id="SSF103473">
    <property type="entry name" value="MFS general substrate transporter"/>
    <property type="match status" value="1"/>
</dbReference>
<feature type="transmembrane region" description="Helical" evidence="6">
    <location>
        <begin position="176"/>
        <end position="195"/>
    </location>
</feature>
<feature type="transmembrane region" description="Helical" evidence="6">
    <location>
        <begin position="229"/>
        <end position="250"/>
    </location>
</feature>
<dbReference type="PROSITE" id="PS50850">
    <property type="entry name" value="MFS"/>
    <property type="match status" value="1"/>
</dbReference>
<evidence type="ECO:0000256" key="3">
    <source>
        <dbReference type="ARBA" id="ARBA00022692"/>
    </source>
</evidence>
<comment type="caution">
    <text evidence="8">The sequence shown here is derived from an EMBL/GenBank/DDBJ whole genome shotgun (WGS) entry which is preliminary data.</text>
</comment>
<dbReference type="Proteomes" id="UP000003879">
    <property type="component" value="Unassembled WGS sequence"/>
</dbReference>
<feature type="transmembrane region" description="Helical" evidence="6">
    <location>
        <begin position="21"/>
        <end position="43"/>
    </location>
</feature>
<accession>A0A0E2AQ57</accession>
<evidence type="ECO:0000259" key="7">
    <source>
        <dbReference type="PROSITE" id="PS50850"/>
    </source>
</evidence>
<dbReference type="InterPro" id="IPR004752">
    <property type="entry name" value="AmpG_permease/AT-1"/>
</dbReference>
<evidence type="ECO:0000256" key="6">
    <source>
        <dbReference type="SAM" id="Phobius"/>
    </source>
</evidence>
<keyword evidence="2" id="KW-0813">Transport</keyword>
<feature type="transmembrane region" description="Helical" evidence="6">
    <location>
        <begin position="382"/>
        <end position="403"/>
    </location>
</feature>